<dbReference type="PANTHER" id="PTHR35532">
    <property type="entry name" value="SIMILAR TO POLYHYDROXYALKANOATE DEPOLYMERASE"/>
    <property type="match status" value="1"/>
</dbReference>
<evidence type="ECO:0000313" key="4">
    <source>
        <dbReference type="Proteomes" id="UP001597393"/>
    </source>
</evidence>
<protein>
    <submittedName>
        <fullName evidence="3">Carbohydrate-binding family 9-like protein</fullName>
    </submittedName>
</protein>
<name>A0ABW5NHR2_9SPHI</name>
<organism evidence="3 4">
    <name type="scientific">Sphingobacterium corticis</name>
    <dbReference type="NCBI Taxonomy" id="1812823"/>
    <lineage>
        <taxon>Bacteria</taxon>
        <taxon>Pseudomonadati</taxon>
        <taxon>Bacteroidota</taxon>
        <taxon>Sphingobacteriia</taxon>
        <taxon>Sphingobacteriales</taxon>
        <taxon>Sphingobacteriaceae</taxon>
        <taxon>Sphingobacterium</taxon>
    </lineage>
</organism>
<keyword evidence="4" id="KW-1185">Reference proteome</keyword>
<gene>
    <name evidence="3" type="ORF">ACFSQ3_01365</name>
</gene>
<dbReference type="SUPFAM" id="SSF49344">
    <property type="entry name" value="CBD9-like"/>
    <property type="match status" value="1"/>
</dbReference>
<evidence type="ECO:0000256" key="1">
    <source>
        <dbReference type="SAM" id="SignalP"/>
    </source>
</evidence>
<evidence type="ECO:0000259" key="2">
    <source>
        <dbReference type="Pfam" id="PF06452"/>
    </source>
</evidence>
<accession>A0ABW5NHR2</accession>
<dbReference type="Pfam" id="PF06452">
    <property type="entry name" value="CBM9_1"/>
    <property type="match status" value="1"/>
</dbReference>
<keyword evidence="1" id="KW-0732">Signal</keyword>
<dbReference type="CDD" id="cd09620">
    <property type="entry name" value="CBM9_like_3"/>
    <property type="match status" value="1"/>
</dbReference>
<dbReference type="PANTHER" id="PTHR35532:SF5">
    <property type="entry name" value="CARBOHYDRATE-BINDING DOMAIN-CONTAINING PROTEIN"/>
    <property type="match status" value="1"/>
</dbReference>
<feature type="signal peptide" evidence="1">
    <location>
        <begin position="1"/>
        <end position="19"/>
    </location>
</feature>
<proteinExistence type="predicted"/>
<evidence type="ECO:0000313" key="3">
    <source>
        <dbReference type="EMBL" id="MFD2597584.1"/>
    </source>
</evidence>
<feature type="chain" id="PRO_5046991567" evidence="1">
    <location>
        <begin position="20"/>
        <end position="361"/>
    </location>
</feature>
<feature type="domain" description="Carbohydrate-binding" evidence="2">
    <location>
        <begin position="47"/>
        <end position="136"/>
    </location>
</feature>
<dbReference type="RefSeq" id="WP_380866840.1">
    <property type="nucleotide sequence ID" value="NZ_JBHUMA010000004.1"/>
</dbReference>
<dbReference type="Gene3D" id="2.60.40.1190">
    <property type="match status" value="1"/>
</dbReference>
<dbReference type="Proteomes" id="UP001597393">
    <property type="component" value="Unassembled WGS sequence"/>
</dbReference>
<dbReference type="InterPro" id="IPR010502">
    <property type="entry name" value="Carb-bd_dom_fam9"/>
</dbReference>
<sequence>MNLLKRFLPCLLCVASASAQSTMDEVDRLQSEPKIYPVYKINSPLEIDGRDQDQAWANIPWSDAFVDIEGLQKPKPKYNTRFKMAYDDDHLYIYANMEEPHVWGDITKYDEIIFHNNDFEVFMKPDVHQDHYYELEINPLNTIFDLAMPKPYRFGGNALIHWDIKGLKSAVHVSGTLNDPTDVDQFWGLEIAIPFSALHSFGTGRTPKDKAHWLFNFSRVQWQHEIKDDIYKRKEQNGKLLPEDNWVWSPIGLINMHYPERWGYIQFLKQQATPSLPKYHDIKRLGWNIHYLQQVYKKKQGKYAPQLIQLTDYDKYTAAKDQFELTYDRTKDGTAYLLRIKDRKNNSTFTIDHAGNHTYHE</sequence>
<comment type="caution">
    <text evidence="3">The sequence shown here is derived from an EMBL/GenBank/DDBJ whole genome shotgun (WGS) entry which is preliminary data.</text>
</comment>
<reference evidence="4" key="1">
    <citation type="journal article" date="2019" name="Int. J. Syst. Evol. Microbiol.">
        <title>The Global Catalogue of Microorganisms (GCM) 10K type strain sequencing project: providing services to taxonomists for standard genome sequencing and annotation.</title>
        <authorList>
            <consortium name="The Broad Institute Genomics Platform"/>
            <consortium name="The Broad Institute Genome Sequencing Center for Infectious Disease"/>
            <person name="Wu L."/>
            <person name="Ma J."/>
        </authorList>
    </citation>
    <scope>NUCLEOTIDE SEQUENCE [LARGE SCALE GENOMIC DNA]</scope>
    <source>
        <strain evidence="4">KCTC 42248</strain>
    </source>
</reference>
<dbReference type="EMBL" id="JBHUMA010000004">
    <property type="protein sequence ID" value="MFD2597584.1"/>
    <property type="molecule type" value="Genomic_DNA"/>
</dbReference>